<gene>
    <name evidence="1" type="ORF">RED65_15322</name>
</gene>
<dbReference type="EMBL" id="AAQH01000003">
    <property type="protein sequence ID" value="EAT13079.1"/>
    <property type="molecule type" value="Genomic_DNA"/>
</dbReference>
<dbReference type="RefSeq" id="WP_007018150.1">
    <property type="nucleotide sequence ID" value="NZ_CH724115.1"/>
</dbReference>
<accession>Q1N3Y6</accession>
<dbReference type="AlphaFoldDB" id="Q1N3Y6"/>
<comment type="caution">
    <text evidence="1">The sequence shown here is derived from an EMBL/GenBank/DDBJ whole genome shotgun (WGS) entry which is preliminary data.</text>
</comment>
<name>Q1N3Y6_9GAMM</name>
<dbReference type="InterPro" id="IPR037257">
    <property type="entry name" value="T2SS_E_N_sf"/>
</dbReference>
<protein>
    <submittedName>
        <fullName evidence="1">Uncharacterized protein</fullName>
    </submittedName>
</protein>
<dbReference type="Proteomes" id="UP000004263">
    <property type="component" value="Unassembled WGS sequence"/>
</dbReference>
<organism evidence="1 2">
    <name type="scientific">Bermanella marisrubri</name>
    <dbReference type="NCBI Taxonomy" id="207949"/>
    <lineage>
        <taxon>Bacteria</taxon>
        <taxon>Pseudomonadati</taxon>
        <taxon>Pseudomonadota</taxon>
        <taxon>Gammaproteobacteria</taxon>
        <taxon>Oceanospirillales</taxon>
        <taxon>Oceanospirillaceae</taxon>
        <taxon>Bermanella</taxon>
    </lineage>
</organism>
<dbReference type="OrthoDB" id="6118246at2"/>
<proteinExistence type="predicted"/>
<dbReference type="SUPFAM" id="SSF160246">
    <property type="entry name" value="EspE N-terminal domain-like"/>
    <property type="match status" value="1"/>
</dbReference>
<dbReference type="HOGENOM" id="CLU_1607644_0_0_6"/>
<sequence>MQQPVRLGHILIKRRVISEQQLDAALTYQLRHGMALGEALVELGMASNYQVARALRKQSRLRFVAALTALFVGPFTMCQAQQKVEHLPEYELTKVADTFYPNPTDFDGYSNSGDSVDLLKVASATTSFLAQGGINQDFEIKEVPMSMNLSTDSNNSYKVNVSIKF</sequence>
<reference evidence="1 2" key="1">
    <citation type="submission" date="2006-03" db="EMBL/GenBank/DDBJ databases">
        <authorList>
            <person name="Pinhassi J."/>
            <person name="Pedros-Alio C."/>
            <person name="Ferriera S."/>
            <person name="Johnson J."/>
            <person name="Kravitz S."/>
            <person name="Halpern A."/>
            <person name="Remington K."/>
            <person name="Beeson K."/>
            <person name="Tran B."/>
            <person name="Rogers Y.-H."/>
            <person name="Friedman R."/>
            <person name="Venter J.C."/>
        </authorList>
    </citation>
    <scope>NUCLEOTIDE SEQUENCE [LARGE SCALE GENOMIC DNA]</scope>
    <source>
        <strain evidence="1 2">RED65</strain>
    </source>
</reference>
<evidence type="ECO:0000313" key="1">
    <source>
        <dbReference type="EMBL" id="EAT13079.1"/>
    </source>
</evidence>
<evidence type="ECO:0000313" key="2">
    <source>
        <dbReference type="Proteomes" id="UP000004263"/>
    </source>
</evidence>
<keyword evidence="2" id="KW-1185">Reference proteome</keyword>